<dbReference type="Pfam" id="PF01126">
    <property type="entry name" value="Heme_oxygenase"/>
    <property type="match status" value="1"/>
</dbReference>
<dbReference type="InterPro" id="IPR016084">
    <property type="entry name" value="Haem_Oase-like_multi-hlx"/>
</dbReference>
<dbReference type="GO" id="GO:0006788">
    <property type="term" value="P:heme oxidation"/>
    <property type="evidence" value="ECO:0007669"/>
    <property type="project" value="InterPro"/>
</dbReference>
<dbReference type="InterPro" id="IPR016053">
    <property type="entry name" value="Haem_Oase-like"/>
</dbReference>
<dbReference type="GO" id="GO:0004392">
    <property type="term" value="F:heme oxygenase (decyclizing) activity"/>
    <property type="evidence" value="ECO:0007669"/>
    <property type="project" value="InterPro"/>
</dbReference>
<dbReference type="OrthoDB" id="114943at2"/>
<dbReference type="AlphaFoldDB" id="A0A0T5VKQ2"/>
<comment type="caution">
    <text evidence="1">The sequence shown here is derived from an EMBL/GenBank/DDBJ whole genome shotgun (WGS) entry which is preliminary data.</text>
</comment>
<gene>
    <name evidence="1" type="ORF">ASU31_19405</name>
</gene>
<dbReference type="Proteomes" id="UP000051950">
    <property type="component" value="Unassembled WGS sequence"/>
</dbReference>
<sequence>MLSTNIKEATKAEHQNLEKQVVLKLKAIRSDQDYADLLKHFFAYFSHIEETIKPFITASVLPDYAQRRNSGYIKADILELGADITDLPFTTVPKIENTLQALGALYVLEGSIMGGSIIVKMLEKGGVTKGVSFFSGYGEATGMMWGNFIAVLNAQAKTDQEEQEAIVAANETFKHFAYVFEKERVGTA</sequence>
<proteinExistence type="predicted"/>
<evidence type="ECO:0000313" key="2">
    <source>
        <dbReference type="Proteomes" id="UP000051950"/>
    </source>
</evidence>
<reference evidence="1 2" key="1">
    <citation type="submission" date="2015-11" db="EMBL/GenBank/DDBJ databases">
        <title>Sequence of Pedobacter ginsenosidimutans.</title>
        <authorList>
            <person name="Carson E."/>
            <person name="Keyser V."/>
            <person name="Newman J."/>
            <person name="Miller J."/>
        </authorList>
    </citation>
    <scope>NUCLEOTIDE SEQUENCE [LARGE SCALE GENOMIC DNA]</scope>
    <source>
        <strain evidence="1 2">KACC 14530</strain>
    </source>
</reference>
<protein>
    <submittedName>
        <fullName evidence="1">Heme oxygenase</fullName>
    </submittedName>
</protein>
<dbReference type="STRING" id="687842.ASU31_19405"/>
<keyword evidence="2" id="KW-1185">Reference proteome</keyword>
<dbReference type="CDD" id="cd19166">
    <property type="entry name" value="HemeO-bac"/>
    <property type="match status" value="1"/>
</dbReference>
<accession>A0A0T5VKQ2</accession>
<name>A0A0T5VKQ2_9SPHI</name>
<evidence type="ECO:0000313" key="1">
    <source>
        <dbReference type="EMBL" id="KRT14460.1"/>
    </source>
</evidence>
<organism evidence="1 2">
    <name type="scientific">Pedobacter ginsenosidimutans</name>
    <dbReference type="NCBI Taxonomy" id="687842"/>
    <lineage>
        <taxon>Bacteria</taxon>
        <taxon>Pseudomonadati</taxon>
        <taxon>Bacteroidota</taxon>
        <taxon>Sphingobacteriia</taxon>
        <taxon>Sphingobacteriales</taxon>
        <taxon>Sphingobacteriaceae</taxon>
        <taxon>Pedobacter</taxon>
    </lineage>
</organism>
<dbReference type="RefSeq" id="WP_057933931.1">
    <property type="nucleotide sequence ID" value="NZ_LMZQ01000018.1"/>
</dbReference>
<dbReference type="SUPFAM" id="SSF48613">
    <property type="entry name" value="Heme oxygenase-like"/>
    <property type="match status" value="1"/>
</dbReference>
<dbReference type="Gene3D" id="1.20.910.10">
    <property type="entry name" value="Heme oxygenase-like"/>
    <property type="match status" value="1"/>
</dbReference>
<dbReference type="EMBL" id="LMZQ01000018">
    <property type="protein sequence ID" value="KRT14460.1"/>
    <property type="molecule type" value="Genomic_DNA"/>
</dbReference>